<dbReference type="GO" id="GO:0003735">
    <property type="term" value="F:structural constituent of ribosome"/>
    <property type="evidence" value="ECO:0007669"/>
    <property type="project" value="InterPro"/>
</dbReference>
<comment type="caution">
    <text evidence="7">The sequence shown here is derived from an EMBL/GenBank/DDBJ whole genome shotgun (WGS) entry which is preliminary data.</text>
</comment>
<keyword evidence="3" id="KW-0687">Ribonucleoprotein</keyword>
<organism evidence="7 8">
    <name type="scientific">Tropilaelaps mercedesae</name>
    <dbReference type="NCBI Taxonomy" id="418985"/>
    <lineage>
        <taxon>Eukaryota</taxon>
        <taxon>Metazoa</taxon>
        <taxon>Ecdysozoa</taxon>
        <taxon>Arthropoda</taxon>
        <taxon>Chelicerata</taxon>
        <taxon>Arachnida</taxon>
        <taxon>Acari</taxon>
        <taxon>Parasitiformes</taxon>
        <taxon>Mesostigmata</taxon>
        <taxon>Gamasina</taxon>
        <taxon>Dermanyssoidea</taxon>
        <taxon>Laelapidae</taxon>
        <taxon>Tropilaelaps</taxon>
    </lineage>
</organism>
<gene>
    <name evidence="7" type="ORF">BIW11_10823</name>
</gene>
<dbReference type="InterPro" id="IPR036227">
    <property type="entry name" value="Ribosomal_uL15/eL18_sf"/>
</dbReference>
<dbReference type="GO" id="GO:0005762">
    <property type="term" value="C:mitochondrial large ribosomal subunit"/>
    <property type="evidence" value="ECO:0007669"/>
    <property type="project" value="TreeGrafter"/>
</dbReference>
<dbReference type="AlphaFoldDB" id="A0A1V9XDW7"/>
<dbReference type="PANTHER" id="PTHR12934">
    <property type="entry name" value="50S RIBOSOMAL PROTEIN L15"/>
    <property type="match status" value="1"/>
</dbReference>
<protein>
    <recommendedName>
        <fullName evidence="4">Large ribosomal subunit protein uL15m</fullName>
    </recommendedName>
    <alternativeName>
        <fullName evidence="5">39S ribosomal protein L15, mitochondrial</fullName>
    </alternativeName>
</protein>
<sequence>MVNIREKALEVLRFLPRVALNNLRDVPHSTWVKKKRILGFRREKLWYHKGHKAHLGFGRLGFEGGQTPFHLRTPMEPYNEGHQLRRHYPPLSLGQLQLMLDTHRIDPSKPIDLTTICSTFLFECDPLKRHFGVHLTADGIDRFKAKLNIEVQYAKEPVIAAIERNGGVITTAFYDIYAVETKVKPEDFFRSGLPIPRRQLPPEDAFEYYVDPVNRGYLADPKLIAEERLKLAQKYGYELPDLRQDPAFKMLTYRKDPRQVFDGLEPGWVVNLKDKTILRPTDPEYVKYYNA</sequence>
<dbReference type="InterPro" id="IPR005749">
    <property type="entry name" value="Ribosomal_uL15_bac-type"/>
</dbReference>
<dbReference type="GO" id="GO:0006412">
    <property type="term" value="P:translation"/>
    <property type="evidence" value="ECO:0007669"/>
    <property type="project" value="InterPro"/>
</dbReference>
<feature type="domain" description="Large ribosomal subunit protein uL15/eL18" evidence="6">
    <location>
        <begin position="90"/>
        <end position="170"/>
    </location>
</feature>
<accession>A0A1V9XDW7</accession>
<keyword evidence="2 7" id="KW-0689">Ribosomal protein</keyword>
<dbReference type="Pfam" id="PF00828">
    <property type="entry name" value="Ribosomal_L27A"/>
    <property type="match status" value="1"/>
</dbReference>
<evidence type="ECO:0000256" key="4">
    <source>
        <dbReference type="ARBA" id="ARBA00035299"/>
    </source>
</evidence>
<keyword evidence="8" id="KW-1185">Reference proteome</keyword>
<evidence type="ECO:0000313" key="7">
    <source>
        <dbReference type="EMBL" id="OQR71724.1"/>
    </source>
</evidence>
<dbReference type="OrthoDB" id="361383at2759"/>
<dbReference type="InterPro" id="IPR021131">
    <property type="entry name" value="Ribosomal_uL15/eL18"/>
</dbReference>
<dbReference type="Proteomes" id="UP000192247">
    <property type="component" value="Unassembled WGS sequence"/>
</dbReference>
<dbReference type="FunCoup" id="A0A1V9XDW7">
    <property type="interactions" value="1041"/>
</dbReference>
<evidence type="ECO:0000256" key="1">
    <source>
        <dbReference type="ARBA" id="ARBA00007320"/>
    </source>
</evidence>
<dbReference type="STRING" id="418985.A0A1V9XDW7"/>
<proteinExistence type="inferred from homology"/>
<reference evidence="7 8" key="1">
    <citation type="journal article" date="2017" name="Gigascience">
        <title>Draft genome of the honey bee ectoparasitic mite, Tropilaelaps mercedesae, is shaped by the parasitic life history.</title>
        <authorList>
            <person name="Dong X."/>
            <person name="Armstrong S.D."/>
            <person name="Xia D."/>
            <person name="Makepeace B.L."/>
            <person name="Darby A.C."/>
            <person name="Kadowaki T."/>
        </authorList>
    </citation>
    <scope>NUCLEOTIDE SEQUENCE [LARGE SCALE GENOMIC DNA]</scope>
    <source>
        <strain evidence="7">Wuxi-XJTLU</strain>
    </source>
</reference>
<dbReference type="InParanoid" id="A0A1V9XDW7"/>
<evidence type="ECO:0000256" key="3">
    <source>
        <dbReference type="ARBA" id="ARBA00023274"/>
    </source>
</evidence>
<dbReference type="SUPFAM" id="SSF52080">
    <property type="entry name" value="Ribosomal proteins L15p and L18e"/>
    <property type="match status" value="1"/>
</dbReference>
<dbReference type="PANTHER" id="PTHR12934:SF11">
    <property type="entry name" value="LARGE RIBOSOMAL SUBUNIT PROTEIN UL15M"/>
    <property type="match status" value="1"/>
</dbReference>
<dbReference type="EMBL" id="MNPL01013757">
    <property type="protein sequence ID" value="OQR71724.1"/>
    <property type="molecule type" value="Genomic_DNA"/>
</dbReference>
<evidence type="ECO:0000313" key="8">
    <source>
        <dbReference type="Proteomes" id="UP000192247"/>
    </source>
</evidence>
<name>A0A1V9XDW7_9ACAR</name>
<evidence type="ECO:0000256" key="2">
    <source>
        <dbReference type="ARBA" id="ARBA00022980"/>
    </source>
</evidence>
<comment type="similarity">
    <text evidence="1">Belongs to the universal ribosomal protein uL15 family.</text>
</comment>
<evidence type="ECO:0000256" key="5">
    <source>
        <dbReference type="ARBA" id="ARBA00035423"/>
    </source>
</evidence>
<evidence type="ECO:0000259" key="6">
    <source>
        <dbReference type="Pfam" id="PF00828"/>
    </source>
</evidence>